<feature type="domain" description="Large ribosomal subunit protein uL6 alpha-beta" evidence="6">
    <location>
        <begin position="91"/>
        <end position="164"/>
    </location>
</feature>
<evidence type="ECO:0000313" key="7">
    <source>
        <dbReference type="EMBL" id="BBC77466.1"/>
    </source>
</evidence>
<dbReference type="GO" id="GO:0006412">
    <property type="term" value="P:translation"/>
    <property type="evidence" value="ECO:0007669"/>
    <property type="project" value="InterPro"/>
</dbReference>
<dbReference type="InterPro" id="IPR019906">
    <property type="entry name" value="Ribosomal_uL6_bac-type"/>
</dbReference>
<keyword evidence="3 4" id="KW-0687">Ribonucleoprotein</keyword>
<evidence type="ECO:0000256" key="4">
    <source>
        <dbReference type="RuleBase" id="RU003869"/>
    </source>
</evidence>
<keyword evidence="5" id="KW-0812">Transmembrane</keyword>
<keyword evidence="7" id="KW-0934">Plastid</keyword>
<keyword evidence="5" id="KW-0472">Membrane</keyword>
<dbReference type="GO" id="GO:0019843">
    <property type="term" value="F:rRNA binding"/>
    <property type="evidence" value="ECO:0007669"/>
    <property type="project" value="InterPro"/>
</dbReference>
<dbReference type="InterPro" id="IPR000702">
    <property type="entry name" value="Ribosomal_uL6-like"/>
</dbReference>
<reference evidence="7" key="1">
    <citation type="submission" date="2018-02" db="EMBL/GenBank/DDBJ databases">
        <title>Evolution and diversity of non-photosynthetic diatom plastid genomes.</title>
        <authorList>
            <person name="Kamikawa R."/>
            <person name="Ishii K."/>
        </authorList>
    </citation>
    <scope>NUCLEOTIDE SEQUENCE</scope>
    <source>
        <strain evidence="7">PL3-2</strain>
    </source>
</reference>
<keyword evidence="2 4" id="KW-0689">Ribosomal protein</keyword>
<dbReference type="PROSITE" id="PS00525">
    <property type="entry name" value="RIBOSOMAL_L6_1"/>
    <property type="match status" value="1"/>
</dbReference>
<gene>
    <name evidence="7" type="primary">rpl6</name>
</gene>
<dbReference type="PRINTS" id="PR00059">
    <property type="entry name" value="RIBOSOMALL6"/>
</dbReference>
<evidence type="ECO:0000256" key="5">
    <source>
        <dbReference type="SAM" id="Phobius"/>
    </source>
</evidence>
<proteinExistence type="inferred from homology"/>
<evidence type="ECO:0000256" key="2">
    <source>
        <dbReference type="ARBA" id="ARBA00022980"/>
    </source>
</evidence>
<dbReference type="GO" id="GO:0005840">
    <property type="term" value="C:ribosome"/>
    <property type="evidence" value="ECO:0007669"/>
    <property type="project" value="UniProtKB-KW"/>
</dbReference>
<dbReference type="GO" id="GO:0003735">
    <property type="term" value="F:structural constituent of ribosome"/>
    <property type="evidence" value="ECO:0007669"/>
    <property type="project" value="InterPro"/>
</dbReference>
<dbReference type="NCBIfam" id="TIGR03654">
    <property type="entry name" value="L6_bact"/>
    <property type="match status" value="1"/>
</dbReference>
<feature type="transmembrane region" description="Helical" evidence="5">
    <location>
        <begin position="67"/>
        <end position="89"/>
    </location>
</feature>
<dbReference type="Pfam" id="PF00347">
    <property type="entry name" value="Ribosomal_L6"/>
    <property type="match status" value="1"/>
</dbReference>
<dbReference type="InterPro" id="IPR020040">
    <property type="entry name" value="Ribosomal_uL6_a/b-dom"/>
</dbReference>
<dbReference type="PANTHER" id="PTHR11655:SF14">
    <property type="entry name" value="LARGE RIBOSOMAL SUBUNIT PROTEIN UL6M"/>
    <property type="match status" value="1"/>
</dbReference>
<dbReference type="EMBL" id="AP018504">
    <property type="protein sequence ID" value="BBC77466.1"/>
    <property type="molecule type" value="Genomic_DNA"/>
</dbReference>
<dbReference type="SUPFAM" id="SSF56053">
    <property type="entry name" value="Ribosomal protein L6"/>
    <property type="match status" value="2"/>
</dbReference>
<dbReference type="GO" id="GO:1990904">
    <property type="term" value="C:ribonucleoprotein complex"/>
    <property type="evidence" value="ECO:0007669"/>
    <property type="project" value="UniProtKB-KW"/>
</dbReference>
<organism evidence="7">
    <name type="scientific">Nitzschia sp. PL3-2</name>
    <dbReference type="NCBI Taxonomy" id="2083271"/>
    <lineage>
        <taxon>Eukaryota</taxon>
        <taxon>Sar</taxon>
        <taxon>Stramenopiles</taxon>
        <taxon>Ochrophyta</taxon>
        <taxon>Bacillariophyta</taxon>
        <taxon>Bacillariophyceae</taxon>
        <taxon>Bacillariophycidae</taxon>
        <taxon>Bacillariales</taxon>
        <taxon>Bacillariaceae</taxon>
        <taxon>Nitzschia</taxon>
    </lineage>
</organism>
<protein>
    <submittedName>
        <fullName evidence="7">Ribosomal protein L6</fullName>
    </submittedName>
</protein>
<name>A0A2Z5ZAT7_9STRA</name>
<evidence type="ECO:0000256" key="3">
    <source>
        <dbReference type="ARBA" id="ARBA00023274"/>
    </source>
</evidence>
<dbReference type="InterPro" id="IPR002358">
    <property type="entry name" value="Ribosomal_uL6_CS"/>
</dbReference>
<sequence>MSRVGKKIINIPKNIKIEIDNNLIIIEGNYGILKKQIPNIFIIKKNLNYLQLNLKYKTKKSSSIYGLYRTLILNMILGVSKKFFLILILKGIGYRASLNENQIILNIGYTHPIKIEIPKIISIKIEQNIKIELSSIDKEKLGTFAAKIRNYRIPEPYKGKGILYENEKILLKSIKTKR</sequence>
<dbReference type="PANTHER" id="PTHR11655">
    <property type="entry name" value="60S/50S RIBOSOMAL PROTEIN L6/L9"/>
    <property type="match status" value="1"/>
</dbReference>
<accession>A0A2Z5ZAT7</accession>
<dbReference type="Gene3D" id="3.90.930.12">
    <property type="entry name" value="Ribosomal protein L6, alpha-beta domain"/>
    <property type="match status" value="2"/>
</dbReference>
<keyword evidence="5" id="KW-1133">Transmembrane helix</keyword>
<dbReference type="AlphaFoldDB" id="A0A2Z5ZAT7"/>
<geneLocation type="plastid" evidence="7"/>
<dbReference type="InterPro" id="IPR036789">
    <property type="entry name" value="Ribosomal_uL6-like_a/b-dom_sf"/>
</dbReference>
<evidence type="ECO:0000256" key="1">
    <source>
        <dbReference type="ARBA" id="ARBA00009356"/>
    </source>
</evidence>
<dbReference type="PIRSF" id="PIRSF002162">
    <property type="entry name" value="Ribosomal_L6"/>
    <property type="match status" value="1"/>
</dbReference>
<evidence type="ECO:0000259" key="6">
    <source>
        <dbReference type="Pfam" id="PF00347"/>
    </source>
</evidence>
<comment type="similarity">
    <text evidence="1 4">Belongs to the universal ribosomal protein uL6 family.</text>
</comment>